<protein>
    <recommendedName>
        <fullName evidence="3">IS30 family transposase</fullName>
    </recommendedName>
</protein>
<proteinExistence type="predicted"/>
<dbReference type="AlphaFoldDB" id="W7C4R9"/>
<keyword evidence="2" id="KW-1185">Reference proteome</keyword>
<evidence type="ECO:0000313" key="2">
    <source>
        <dbReference type="Proteomes" id="UP000019254"/>
    </source>
</evidence>
<reference evidence="1 2" key="1">
    <citation type="journal article" date="2014" name="Int. J. Syst. Evol. Microbiol.">
        <title>Listeria floridensis sp. nov., Listeria aquatica sp. nov., Listeria cornellensis sp. nov., Listeria riparia sp. nov. and Listeria grandensis sp. nov., from agricultural and natural environments.</title>
        <authorList>
            <person name="den Bakker H.C."/>
            <person name="Warchocki S."/>
            <person name="Wright E.M."/>
            <person name="Allred A.F."/>
            <person name="Ahlstrom C."/>
            <person name="Manuel C.S."/>
            <person name="Stasiewicz M.J."/>
            <person name="Burrell A."/>
            <person name="Roof S."/>
            <person name="Strawn L."/>
            <person name="Fortes E.D."/>
            <person name="Nightingale K.K."/>
            <person name="Kephart D."/>
            <person name="Wiedmann M."/>
        </authorList>
    </citation>
    <scope>NUCLEOTIDE SEQUENCE [LARGE SCALE GENOMIC DNA]</scope>
    <source>
        <strain evidence="2">FSL F6-969</strain>
    </source>
</reference>
<name>W7C4R9_9LIST</name>
<comment type="caution">
    <text evidence="1">The sequence shown here is derived from an EMBL/GenBank/DDBJ whole genome shotgun (WGS) entry which is preliminary data.</text>
</comment>
<organism evidence="1 2">
    <name type="scientific">Listeria cornellensis FSL F6-0969</name>
    <dbReference type="NCBI Taxonomy" id="1265820"/>
    <lineage>
        <taxon>Bacteria</taxon>
        <taxon>Bacillati</taxon>
        <taxon>Bacillota</taxon>
        <taxon>Bacilli</taxon>
        <taxon>Bacillales</taxon>
        <taxon>Listeriaceae</taxon>
        <taxon>Listeria</taxon>
    </lineage>
</organism>
<gene>
    <name evidence="1" type="ORF">PCORN_08207</name>
</gene>
<accession>W7C4R9</accession>
<sequence length="52" mass="6208">MPYHHLTRNELIFIEEYEKLSFSGRHIATRLKRSPEAVYRIIRLLHEGVLCA</sequence>
<dbReference type="Proteomes" id="UP000019254">
    <property type="component" value="Unassembled WGS sequence"/>
</dbReference>
<evidence type="ECO:0008006" key="3">
    <source>
        <dbReference type="Google" id="ProtNLM"/>
    </source>
</evidence>
<dbReference type="STRING" id="1265820.PCORN_08207"/>
<evidence type="ECO:0000313" key="1">
    <source>
        <dbReference type="EMBL" id="EUJ30641.1"/>
    </source>
</evidence>
<dbReference type="EMBL" id="AODE01000016">
    <property type="protein sequence ID" value="EUJ30641.1"/>
    <property type="molecule type" value="Genomic_DNA"/>
</dbReference>